<dbReference type="NCBIfam" id="TIGR01509">
    <property type="entry name" value="HAD-SF-IA-v3"/>
    <property type="match status" value="1"/>
</dbReference>
<protein>
    <submittedName>
        <fullName evidence="1">HAD superfamily hydrolase (TIGR01509 family)</fullName>
    </submittedName>
</protein>
<dbReference type="SFLD" id="SFLDG01135">
    <property type="entry name" value="C1.5.6:_HAD__Beta-PGM__Phospha"/>
    <property type="match status" value="1"/>
</dbReference>
<comment type="caution">
    <text evidence="1">The sequence shown here is derived from an EMBL/GenBank/DDBJ whole genome shotgun (WGS) entry which is preliminary data.</text>
</comment>
<dbReference type="InterPro" id="IPR023198">
    <property type="entry name" value="PGP-like_dom2"/>
</dbReference>
<gene>
    <name evidence="1" type="ORF">JOF34_000388</name>
</gene>
<dbReference type="PRINTS" id="PR00413">
    <property type="entry name" value="HADHALOGNASE"/>
</dbReference>
<dbReference type="SFLD" id="SFLDG01129">
    <property type="entry name" value="C1.5:_HAD__Beta-PGM__Phosphata"/>
    <property type="match status" value="1"/>
</dbReference>
<sequence>MTPNDASCDLPLGFPRAVLWDMDGTIIDSEPYWIAAETPLVERFGGTWTHEDALQLVGNSLETSGAILQSAGVQMDIPDIVEYLTDEVLRQMAESGLPFRPGAQELLRSLRAAGVKTAIVTMSRRRMAQRVADLFTFDAFDAVLGGDDVARPKPFPDPYLAGAAALGVDIRDCVAIEDSPTGLRSAIDSGAVTLGVPHFVSLDGVGADALWPSLADTNASDIAALFTRVRQAEDVIR</sequence>
<keyword evidence="1" id="KW-0378">Hydrolase</keyword>
<reference evidence="1 2" key="1">
    <citation type="submission" date="2021-03" db="EMBL/GenBank/DDBJ databases">
        <title>Sequencing the genomes of 1000 actinobacteria strains.</title>
        <authorList>
            <person name="Klenk H.-P."/>
        </authorList>
    </citation>
    <scope>NUCLEOTIDE SEQUENCE [LARGE SCALE GENOMIC DNA]</scope>
    <source>
        <strain evidence="1 2">DSM 24221</strain>
    </source>
</reference>
<dbReference type="CDD" id="cd07505">
    <property type="entry name" value="HAD_BPGM-like"/>
    <property type="match status" value="1"/>
</dbReference>
<dbReference type="InterPro" id="IPR041492">
    <property type="entry name" value="HAD_2"/>
</dbReference>
<evidence type="ECO:0000313" key="1">
    <source>
        <dbReference type="EMBL" id="MBP2435802.1"/>
    </source>
</evidence>
<organism evidence="1 2">
    <name type="scientific">Microbacterium amylolyticum</name>
    <dbReference type="NCBI Taxonomy" id="936337"/>
    <lineage>
        <taxon>Bacteria</taxon>
        <taxon>Bacillati</taxon>
        <taxon>Actinomycetota</taxon>
        <taxon>Actinomycetes</taxon>
        <taxon>Micrococcales</taxon>
        <taxon>Microbacteriaceae</taxon>
        <taxon>Microbacterium</taxon>
    </lineage>
</organism>
<dbReference type="PANTHER" id="PTHR18901">
    <property type="entry name" value="2-DEOXYGLUCOSE-6-PHOSPHATE PHOSPHATASE 2"/>
    <property type="match status" value="1"/>
</dbReference>
<dbReference type="Pfam" id="PF13419">
    <property type="entry name" value="HAD_2"/>
    <property type="match status" value="1"/>
</dbReference>
<dbReference type="GO" id="GO:0016787">
    <property type="term" value="F:hydrolase activity"/>
    <property type="evidence" value="ECO:0007669"/>
    <property type="project" value="UniProtKB-KW"/>
</dbReference>
<dbReference type="InterPro" id="IPR036412">
    <property type="entry name" value="HAD-like_sf"/>
</dbReference>
<dbReference type="Proteomes" id="UP001519362">
    <property type="component" value="Unassembled WGS sequence"/>
</dbReference>
<dbReference type="Gene3D" id="3.40.50.1000">
    <property type="entry name" value="HAD superfamily/HAD-like"/>
    <property type="match status" value="1"/>
</dbReference>
<proteinExistence type="predicted"/>
<evidence type="ECO:0000313" key="2">
    <source>
        <dbReference type="Proteomes" id="UP001519362"/>
    </source>
</evidence>
<dbReference type="InterPro" id="IPR023214">
    <property type="entry name" value="HAD_sf"/>
</dbReference>
<dbReference type="InterPro" id="IPR006439">
    <property type="entry name" value="HAD-SF_hydro_IA"/>
</dbReference>
<dbReference type="Gene3D" id="1.10.150.240">
    <property type="entry name" value="Putative phosphatase, domain 2"/>
    <property type="match status" value="1"/>
</dbReference>
<accession>A0ABS4ZET8</accession>
<dbReference type="RefSeq" id="WP_342591703.1">
    <property type="nucleotide sequence ID" value="NZ_JAGIOL010000001.1"/>
</dbReference>
<keyword evidence="2" id="KW-1185">Reference proteome</keyword>
<dbReference type="SFLD" id="SFLDS00003">
    <property type="entry name" value="Haloacid_Dehalogenase"/>
    <property type="match status" value="1"/>
</dbReference>
<dbReference type="SUPFAM" id="SSF56784">
    <property type="entry name" value="HAD-like"/>
    <property type="match status" value="1"/>
</dbReference>
<name>A0ABS4ZET8_9MICO</name>
<dbReference type="PANTHER" id="PTHR18901:SF38">
    <property type="entry name" value="PSEUDOURIDINE-5'-PHOSPHATASE"/>
    <property type="match status" value="1"/>
</dbReference>
<dbReference type="EMBL" id="JAGIOL010000001">
    <property type="protein sequence ID" value="MBP2435802.1"/>
    <property type="molecule type" value="Genomic_DNA"/>
</dbReference>